<dbReference type="Gene3D" id="3.40.50.880">
    <property type="match status" value="1"/>
</dbReference>
<evidence type="ECO:0000313" key="3">
    <source>
        <dbReference type="EMBL" id="ACU53057.1"/>
    </source>
</evidence>
<dbReference type="NCBIfam" id="TIGR00566">
    <property type="entry name" value="trpG_papA"/>
    <property type="match status" value="1"/>
</dbReference>
<dbReference type="PROSITE" id="PS51273">
    <property type="entry name" value="GATASE_TYPE_1"/>
    <property type="match status" value="1"/>
</dbReference>
<reference evidence="3 4" key="1">
    <citation type="journal article" date="2009" name="Stand. Genomic Sci.">
        <title>Complete genome sequence of Acidimicrobium ferrooxidans type strain (ICP).</title>
        <authorList>
            <person name="Clum A."/>
            <person name="Nolan M."/>
            <person name="Lang E."/>
            <person name="Glavina Del Rio T."/>
            <person name="Tice H."/>
            <person name="Copeland A."/>
            <person name="Cheng J.F."/>
            <person name="Lucas S."/>
            <person name="Chen F."/>
            <person name="Bruce D."/>
            <person name="Goodwin L."/>
            <person name="Pitluck S."/>
            <person name="Ivanova N."/>
            <person name="Mavrommatis K."/>
            <person name="Mikhailova N."/>
            <person name="Pati A."/>
            <person name="Chen A."/>
            <person name="Palaniappan K."/>
            <person name="Goker M."/>
            <person name="Spring S."/>
            <person name="Land M."/>
            <person name="Hauser L."/>
            <person name="Chang Y.J."/>
            <person name="Jeffries C.C."/>
            <person name="Chain P."/>
            <person name="Bristow J."/>
            <person name="Eisen J.A."/>
            <person name="Markowitz V."/>
            <person name="Hugenholtz P."/>
            <person name="Kyrpides N.C."/>
            <person name="Klenk H.P."/>
            <person name="Lapidus A."/>
        </authorList>
    </citation>
    <scope>NUCLEOTIDE SEQUENCE [LARGE SCALE GENOMIC DNA]</scope>
    <source>
        <strain evidence="4">DSM 10331 / JCM 15462 / NBRC 103882 / ICP</strain>
    </source>
</reference>
<dbReference type="SUPFAM" id="SSF52317">
    <property type="entry name" value="Class I glutamine amidotransferase-like"/>
    <property type="match status" value="1"/>
</dbReference>
<dbReference type="GO" id="GO:0005829">
    <property type="term" value="C:cytosol"/>
    <property type="evidence" value="ECO:0007669"/>
    <property type="project" value="TreeGrafter"/>
</dbReference>
<dbReference type="PANTHER" id="PTHR43418:SF4">
    <property type="entry name" value="MULTIFUNCTIONAL TRYPTOPHAN BIOSYNTHESIS PROTEIN"/>
    <property type="match status" value="1"/>
</dbReference>
<dbReference type="OrthoDB" id="9803598at2"/>
<dbReference type="eggNOG" id="COG0512">
    <property type="taxonomic scope" value="Bacteria"/>
</dbReference>
<dbReference type="RefSeq" id="WP_012784176.1">
    <property type="nucleotide sequence ID" value="NC_013124.1"/>
</dbReference>
<dbReference type="HOGENOM" id="CLU_014340_1_2_11"/>
<evidence type="ECO:0000313" key="4">
    <source>
        <dbReference type="Proteomes" id="UP000000771"/>
    </source>
</evidence>
<dbReference type="PRINTS" id="PR00097">
    <property type="entry name" value="ANTSNTHASEII"/>
</dbReference>
<dbReference type="EMBL" id="CP001631">
    <property type="protein sequence ID" value="ACU53057.1"/>
    <property type="molecule type" value="Genomic_DNA"/>
</dbReference>
<feature type="domain" description="Glutamine amidotransferase" evidence="2">
    <location>
        <begin position="7"/>
        <end position="187"/>
    </location>
</feature>
<gene>
    <name evidence="3" type="ordered locus">Afer_0086</name>
</gene>
<name>C7M1K8_ACIFD</name>
<keyword evidence="1 3" id="KW-0315">Glutamine amidotransferase</keyword>
<dbReference type="InterPro" id="IPR029062">
    <property type="entry name" value="Class_I_gatase-like"/>
</dbReference>
<dbReference type="InterPro" id="IPR017926">
    <property type="entry name" value="GATASE"/>
</dbReference>
<dbReference type="GO" id="GO:0000162">
    <property type="term" value="P:L-tryptophan biosynthetic process"/>
    <property type="evidence" value="ECO:0007669"/>
    <property type="project" value="TreeGrafter"/>
</dbReference>
<organism evidence="3 4">
    <name type="scientific">Acidimicrobium ferrooxidans (strain DSM 10331 / JCM 15462 / NBRC 103882 / ICP)</name>
    <dbReference type="NCBI Taxonomy" id="525909"/>
    <lineage>
        <taxon>Bacteria</taxon>
        <taxon>Bacillati</taxon>
        <taxon>Actinomycetota</taxon>
        <taxon>Acidimicrobiia</taxon>
        <taxon>Acidimicrobiales</taxon>
        <taxon>Acidimicrobiaceae</taxon>
        <taxon>Acidimicrobium</taxon>
    </lineage>
</organism>
<dbReference type="FunFam" id="3.40.50.880:FF:000003">
    <property type="entry name" value="Anthranilate synthase component II"/>
    <property type="match status" value="1"/>
</dbReference>
<dbReference type="MEROPS" id="C26.955"/>
<proteinExistence type="predicted"/>
<dbReference type="CDD" id="cd01743">
    <property type="entry name" value="GATase1_Anthranilate_Synthase"/>
    <property type="match status" value="1"/>
</dbReference>
<evidence type="ECO:0000259" key="2">
    <source>
        <dbReference type="Pfam" id="PF00117"/>
    </source>
</evidence>
<keyword evidence="4" id="KW-1185">Reference proteome</keyword>
<dbReference type="InterPro" id="IPR050472">
    <property type="entry name" value="Anth_synth/Amidotransfase"/>
</dbReference>
<dbReference type="Pfam" id="PF00117">
    <property type="entry name" value="GATase"/>
    <property type="match status" value="1"/>
</dbReference>
<dbReference type="STRING" id="525909.Afer_0086"/>
<dbReference type="GO" id="GO:0016740">
    <property type="term" value="F:transferase activity"/>
    <property type="evidence" value="ECO:0007669"/>
    <property type="project" value="UniProtKB-KW"/>
</dbReference>
<sequence length="197" mass="21519">MSAPRVLIVDNVDSFVHNLYQYVGELGADPVVVRDLEIRDRVDPRSFDAIIISPGPGHPRACVGGRWILEDAAREVPTLGVCLGHQLIGLVFGATVTHAPRIVHGETSSVRHDGRGVFAGLPNPLVATRYHSLAIDPTSVPDELVVTSWSEDDVIMGVRHRSFPIEGIQFHPESYATDLGHQLIGRFLGLEVPARTR</sequence>
<dbReference type="PRINTS" id="PR00099">
    <property type="entry name" value="CPSGATASE"/>
</dbReference>
<dbReference type="PRINTS" id="PR00096">
    <property type="entry name" value="GATASE"/>
</dbReference>
<accession>C7M1K8</accession>
<dbReference type="PANTHER" id="PTHR43418">
    <property type="entry name" value="MULTIFUNCTIONAL TRYPTOPHAN BIOSYNTHESIS PROTEIN-RELATED"/>
    <property type="match status" value="1"/>
</dbReference>
<evidence type="ECO:0000256" key="1">
    <source>
        <dbReference type="ARBA" id="ARBA00022962"/>
    </source>
</evidence>
<dbReference type="KEGG" id="afo:Afer_0086"/>
<dbReference type="AlphaFoldDB" id="C7M1K8"/>
<keyword evidence="3" id="KW-0808">Transferase</keyword>
<dbReference type="InterPro" id="IPR006221">
    <property type="entry name" value="TrpG/PapA_dom"/>
</dbReference>
<dbReference type="GO" id="GO:0004049">
    <property type="term" value="F:anthranilate synthase activity"/>
    <property type="evidence" value="ECO:0007669"/>
    <property type="project" value="TreeGrafter"/>
</dbReference>
<protein>
    <submittedName>
        <fullName evidence="3">Glutamine amidotransferase of anthranilate synthase</fullName>
    </submittedName>
</protein>
<dbReference type="Proteomes" id="UP000000771">
    <property type="component" value="Chromosome"/>
</dbReference>